<evidence type="ECO:0000313" key="7">
    <source>
        <dbReference type="Proteomes" id="UP001221898"/>
    </source>
</evidence>
<keyword evidence="1" id="KW-1015">Disulfide bond</keyword>
<evidence type="ECO:0000256" key="2">
    <source>
        <dbReference type="ARBA" id="ARBA00023180"/>
    </source>
</evidence>
<keyword evidence="3" id="KW-0472">Membrane</keyword>
<keyword evidence="3" id="KW-1133">Transmembrane helix</keyword>
<dbReference type="Pfam" id="PF07654">
    <property type="entry name" value="C1-set"/>
    <property type="match status" value="1"/>
</dbReference>
<dbReference type="AlphaFoldDB" id="A0AAD7S9K5"/>
<protein>
    <recommendedName>
        <fullName evidence="5">Ig-like domain-containing protein</fullName>
    </recommendedName>
</protein>
<dbReference type="Pfam" id="PF07686">
    <property type="entry name" value="V-set"/>
    <property type="match status" value="1"/>
</dbReference>
<feature type="chain" id="PRO_5041962137" description="Ig-like domain-containing protein" evidence="4">
    <location>
        <begin position="23"/>
        <end position="308"/>
    </location>
</feature>
<comment type="caution">
    <text evidence="6">The sequence shown here is derived from an EMBL/GenBank/DDBJ whole genome shotgun (WGS) entry which is preliminary data.</text>
</comment>
<sequence length="308" mass="33460">MSRHGVLSRLIWFFALVAIAAGVVLQDPPSLQVAVGTSVDLHCDISGVTGRCTSLSWLLVQPETGLTFYGNPNKTTITVPGTSETADKACILRIPSTKLSDSGTFYCVVSDTRMAYHGNGTTLVVSDITMDILVPVPLDPLSQSAPVSLMCLVSGVDPSRARVHWEVEGEDMEYELPQSNVLASDSIRTRLSVPGLSWARGASVTCVLETDKGLNLNRTISRTVNVSLSGSGTPNQCIYLVAAVGGVYFLIFITTVFTMCVIWHNRRKSHPRPHAGINQSRQPQQGLERVQYASLRFGGRRREAVSHF</sequence>
<organism evidence="6 7">
    <name type="scientific">Aldrovandia affinis</name>
    <dbReference type="NCBI Taxonomy" id="143900"/>
    <lineage>
        <taxon>Eukaryota</taxon>
        <taxon>Metazoa</taxon>
        <taxon>Chordata</taxon>
        <taxon>Craniata</taxon>
        <taxon>Vertebrata</taxon>
        <taxon>Euteleostomi</taxon>
        <taxon>Actinopterygii</taxon>
        <taxon>Neopterygii</taxon>
        <taxon>Teleostei</taxon>
        <taxon>Notacanthiformes</taxon>
        <taxon>Halosauridae</taxon>
        <taxon>Aldrovandia</taxon>
    </lineage>
</organism>
<dbReference type="PANTHER" id="PTHR19971">
    <property type="entry name" value="SIGNAL-REGULATORY PROTEIN BETA"/>
    <property type="match status" value="1"/>
</dbReference>
<feature type="domain" description="Ig-like" evidence="5">
    <location>
        <begin position="147"/>
        <end position="221"/>
    </location>
</feature>
<evidence type="ECO:0000256" key="1">
    <source>
        <dbReference type="ARBA" id="ARBA00023157"/>
    </source>
</evidence>
<reference evidence="6" key="1">
    <citation type="journal article" date="2023" name="Science">
        <title>Genome structures resolve the early diversification of teleost fishes.</title>
        <authorList>
            <person name="Parey E."/>
            <person name="Louis A."/>
            <person name="Montfort J."/>
            <person name="Bouchez O."/>
            <person name="Roques C."/>
            <person name="Iampietro C."/>
            <person name="Lluch J."/>
            <person name="Castinel A."/>
            <person name="Donnadieu C."/>
            <person name="Desvignes T."/>
            <person name="Floi Bucao C."/>
            <person name="Jouanno E."/>
            <person name="Wen M."/>
            <person name="Mejri S."/>
            <person name="Dirks R."/>
            <person name="Jansen H."/>
            <person name="Henkel C."/>
            <person name="Chen W.J."/>
            <person name="Zahm M."/>
            <person name="Cabau C."/>
            <person name="Klopp C."/>
            <person name="Thompson A.W."/>
            <person name="Robinson-Rechavi M."/>
            <person name="Braasch I."/>
            <person name="Lecointre G."/>
            <person name="Bobe J."/>
            <person name="Postlethwait J.H."/>
            <person name="Berthelot C."/>
            <person name="Roest Crollius H."/>
            <person name="Guiguen Y."/>
        </authorList>
    </citation>
    <scope>NUCLEOTIDE SEQUENCE</scope>
    <source>
        <strain evidence="6">NC1722</strain>
    </source>
</reference>
<dbReference type="SUPFAM" id="SSF48726">
    <property type="entry name" value="Immunoglobulin"/>
    <property type="match status" value="2"/>
</dbReference>
<dbReference type="InterPro" id="IPR013106">
    <property type="entry name" value="Ig_V-set"/>
</dbReference>
<accession>A0AAD7S9K5</accession>
<keyword evidence="7" id="KW-1185">Reference proteome</keyword>
<dbReference type="InterPro" id="IPR007110">
    <property type="entry name" value="Ig-like_dom"/>
</dbReference>
<name>A0AAD7S9K5_9TELE</name>
<feature type="transmembrane region" description="Helical" evidence="3">
    <location>
        <begin position="238"/>
        <end position="263"/>
    </location>
</feature>
<evidence type="ECO:0000256" key="3">
    <source>
        <dbReference type="SAM" id="Phobius"/>
    </source>
</evidence>
<feature type="domain" description="Ig-like" evidence="5">
    <location>
        <begin position="22"/>
        <end position="126"/>
    </location>
</feature>
<dbReference type="InterPro" id="IPR013783">
    <property type="entry name" value="Ig-like_fold"/>
</dbReference>
<keyword evidence="2" id="KW-0325">Glycoprotein</keyword>
<evidence type="ECO:0000313" key="6">
    <source>
        <dbReference type="EMBL" id="KAJ8398480.1"/>
    </source>
</evidence>
<dbReference type="InterPro" id="IPR036179">
    <property type="entry name" value="Ig-like_dom_sf"/>
</dbReference>
<dbReference type="PROSITE" id="PS50835">
    <property type="entry name" value="IG_LIKE"/>
    <property type="match status" value="2"/>
</dbReference>
<keyword evidence="3" id="KW-0812">Transmembrane</keyword>
<proteinExistence type="predicted"/>
<dbReference type="CDD" id="cd00099">
    <property type="entry name" value="IgV"/>
    <property type="match status" value="1"/>
</dbReference>
<dbReference type="EMBL" id="JAINUG010000090">
    <property type="protein sequence ID" value="KAJ8398480.1"/>
    <property type="molecule type" value="Genomic_DNA"/>
</dbReference>
<dbReference type="InterPro" id="IPR003599">
    <property type="entry name" value="Ig_sub"/>
</dbReference>
<feature type="signal peptide" evidence="4">
    <location>
        <begin position="1"/>
        <end position="22"/>
    </location>
</feature>
<dbReference type="InterPro" id="IPR003597">
    <property type="entry name" value="Ig_C1-set"/>
</dbReference>
<gene>
    <name evidence="6" type="ORF">AAFF_G00427350</name>
</gene>
<evidence type="ECO:0000259" key="5">
    <source>
        <dbReference type="PROSITE" id="PS50835"/>
    </source>
</evidence>
<dbReference type="SMART" id="SM00409">
    <property type="entry name" value="IG"/>
    <property type="match status" value="2"/>
</dbReference>
<evidence type="ECO:0000256" key="4">
    <source>
        <dbReference type="SAM" id="SignalP"/>
    </source>
</evidence>
<dbReference type="InterPro" id="IPR051755">
    <property type="entry name" value="Ig-like_CS_Receptor"/>
</dbReference>
<dbReference type="Proteomes" id="UP001221898">
    <property type="component" value="Unassembled WGS sequence"/>
</dbReference>
<keyword evidence="4" id="KW-0732">Signal</keyword>
<dbReference type="Gene3D" id="2.60.40.10">
    <property type="entry name" value="Immunoglobulins"/>
    <property type="match status" value="2"/>
</dbReference>